<dbReference type="EMBL" id="JWZX01000441">
    <property type="protein sequence ID" value="KOO52963.1"/>
    <property type="molecule type" value="Genomic_DNA"/>
</dbReference>
<keyword evidence="3" id="KW-1185">Reference proteome</keyword>
<feature type="region of interest" description="Disordered" evidence="1">
    <location>
        <begin position="89"/>
        <end position="164"/>
    </location>
</feature>
<organism evidence="2 3">
    <name type="scientific">Chrysochromulina tobinii</name>
    <dbReference type="NCBI Taxonomy" id="1460289"/>
    <lineage>
        <taxon>Eukaryota</taxon>
        <taxon>Haptista</taxon>
        <taxon>Haptophyta</taxon>
        <taxon>Prymnesiophyceae</taxon>
        <taxon>Prymnesiales</taxon>
        <taxon>Chrysochromulinaceae</taxon>
        <taxon>Chrysochromulina</taxon>
    </lineage>
</organism>
<dbReference type="AlphaFoldDB" id="A0A0M0LQI1"/>
<evidence type="ECO:0000313" key="2">
    <source>
        <dbReference type="EMBL" id="KOO52963.1"/>
    </source>
</evidence>
<evidence type="ECO:0000256" key="1">
    <source>
        <dbReference type="SAM" id="MobiDB-lite"/>
    </source>
</evidence>
<evidence type="ECO:0000313" key="3">
    <source>
        <dbReference type="Proteomes" id="UP000037460"/>
    </source>
</evidence>
<sequence>MAHCLATIEILAGEERELADCALSHAALRDPIVGSVRLLLDGHLLCSLNAERPQQAVCILLQQGTAILRCEGATGAAVHLLGRAANASAASVSAERGSDRVARKRPQPSPPSGGSTGGASKRTPRLRFNPEVLVAEYVPKRGAESSTPRRARAVGGAARRTERP</sequence>
<proteinExistence type="predicted"/>
<dbReference type="Proteomes" id="UP000037460">
    <property type="component" value="Unassembled WGS sequence"/>
</dbReference>
<reference evidence="3" key="1">
    <citation type="journal article" date="2015" name="PLoS Genet.">
        <title>Genome Sequence and Transcriptome Analyses of Chrysochromulina tobin: Metabolic Tools for Enhanced Algal Fitness in the Prominent Order Prymnesiales (Haptophyceae).</title>
        <authorList>
            <person name="Hovde B.T."/>
            <person name="Deodato C.R."/>
            <person name="Hunsperger H.M."/>
            <person name="Ryken S.A."/>
            <person name="Yost W."/>
            <person name="Jha R.K."/>
            <person name="Patterson J."/>
            <person name="Monnat R.J. Jr."/>
            <person name="Barlow S.B."/>
            <person name="Starkenburg S.R."/>
            <person name="Cattolico R.A."/>
        </authorList>
    </citation>
    <scope>NUCLEOTIDE SEQUENCE</scope>
    <source>
        <strain evidence="3">CCMP291</strain>
    </source>
</reference>
<comment type="caution">
    <text evidence="2">The sequence shown here is derived from an EMBL/GenBank/DDBJ whole genome shotgun (WGS) entry which is preliminary data.</text>
</comment>
<name>A0A0M0LQI1_9EUKA</name>
<accession>A0A0M0LQI1</accession>
<protein>
    <submittedName>
        <fullName evidence="2">Uncharacterized protein</fullName>
    </submittedName>
</protein>
<gene>
    <name evidence="2" type="ORF">Ctob_014798</name>
</gene>